<gene>
    <name evidence="3" type="ORF">LAZ67_3004471</name>
</gene>
<dbReference type="InterPro" id="IPR023696">
    <property type="entry name" value="Ureohydrolase_dom_sf"/>
</dbReference>
<sequence length="97" mass="11240">MYRAEMWGRYHPRVLYIDIDIHHGDGVQEAFYLTDRVMTVSFHKYGNYFFPGTGDMYEIGAEGGRYYSVNVPLKEGIDDTIILNIKRSPLIIGSSYH</sequence>
<accession>A0ABY6KCU4</accession>
<dbReference type="PANTHER" id="PTHR10625:SF36">
    <property type="entry name" value="HISTONE DEACETYLASE 3"/>
    <property type="match status" value="1"/>
</dbReference>
<protein>
    <submittedName>
        <fullName evidence="3">HDAC3</fullName>
    </submittedName>
</protein>
<dbReference type="PANTHER" id="PTHR10625">
    <property type="entry name" value="HISTONE DEACETYLASE HDAC1-RELATED"/>
    <property type="match status" value="1"/>
</dbReference>
<dbReference type="InterPro" id="IPR023801">
    <property type="entry name" value="His_deacetylse_dom"/>
</dbReference>
<keyword evidence="4" id="KW-1185">Reference proteome</keyword>
<organism evidence="3 4">
    <name type="scientific">Cordylochernes scorpioides</name>
    <dbReference type="NCBI Taxonomy" id="51811"/>
    <lineage>
        <taxon>Eukaryota</taxon>
        <taxon>Metazoa</taxon>
        <taxon>Ecdysozoa</taxon>
        <taxon>Arthropoda</taxon>
        <taxon>Chelicerata</taxon>
        <taxon>Arachnida</taxon>
        <taxon>Pseudoscorpiones</taxon>
        <taxon>Cheliferoidea</taxon>
        <taxon>Chernetidae</taxon>
        <taxon>Cordylochernes</taxon>
    </lineage>
</organism>
<evidence type="ECO:0000313" key="4">
    <source>
        <dbReference type="Proteomes" id="UP001235939"/>
    </source>
</evidence>
<dbReference type="Proteomes" id="UP001235939">
    <property type="component" value="Chromosome 03"/>
</dbReference>
<evidence type="ECO:0000256" key="1">
    <source>
        <dbReference type="ARBA" id="ARBA00048287"/>
    </source>
</evidence>
<dbReference type="Gene3D" id="3.40.800.20">
    <property type="entry name" value="Histone deacetylase domain"/>
    <property type="match status" value="1"/>
</dbReference>
<evidence type="ECO:0000313" key="3">
    <source>
        <dbReference type="EMBL" id="UYV65480.1"/>
    </source>
</evidence>
<evidence type="ECO:0000259" key="2">
    <source>
        <dbReference type="Pfam" id="PF00850"/>
    </source>
</evidence>
<dbReference type="EMBL" id="CP092865">
    <property type="protein sequence ID" value="UYV65480.1"/>
    <property type="molecule type" value="Genomic_DNA"/>
</dbReference>
<proteinExistence type="predicted"/>
<name>A0ABY6KCU4_9ARAC</name>
<dbReference type="SUPFAM" id="SSF52768">
    <property type="entry name" value="Arginase/deacetylase"/>
    <property type="match status" value="1"/>
</dbReference>
<dbReference type="InterPro" id="IPR037138">
    <property type="entry name" value="His_deacetylse_dom_sf"/>
</dbReference>
<reference evidence="3 4" key="1">
    <citation type="submission" date="2022-01" db="EMBL/GenBank/DDBJ databases">
        <title>A chromosomal length assembly of Cordylochernes scorpioides.</title>
        <authorList>
            <person name="Zeh D."/>
            <person name="Zeh J."/>
        </authorList>
    </citation>
    <scope>NUCLEOTIDE SEQUENCE [LARGE SCALE GENOMIC DNA]</scope>
    <source>
        <strain evidence="3">IN4F17</strain>
        <tissue evidence="3">Whole Body</tissue>
    </source>
</reference>
<comment type="catalytic activity">
    <reaction evidence="1">
        <text>N(6)-acetyl-L-lysyl-[histone] + H2O = L-lysyl-[histone] + acetate</text>
        <dbReference type="Rhea" id="RHEA:58196"/>
        <dbReference type="Rhea" id="RHEA-COMP:9845"/>
        <dbReference type="Rhea" id="RHEA-COMP:11338"/>
        <dbReference type="ChEBI" id="CHEBI:15377"/>
        <dbReference type="ChEBI" id="CHEBI:29969"/>
        <dbReference type="ChEBI" id="CHEBI:30089"/>
        <dbReference type="ChEBI" id="CHEBI:61930"/>
        <dbReference type="EC" id="3.5.1.98"/>
    </reaction>
</comment>
<feature type="domain" description="Histone deacetylase" evidence="2">
    <location>
        <begin position="11"/>
        <end position="84"/>
    </location>
</feature>
<dbReference type="Pfam" id="PF00850">
    <property type="entry name" value="Hist_deacetyl"/>
    <property type="match status" value="1"/>
</dbReference>